<evidence type="ECO:0000313" key="14">
    <source>
        <dbReference type="Proteomes" id="UP000005408"/>
    </source>
</evidence>
<comment type="subcellular location">
    <subcellularLocation>
        <location evidence="3">Mitochondrion inner membrane</location>
        <topology evidence="3">Peripheral membrane protein</topology>
    </subcellularLocation>
    <subcellularLocation>
        <location evidence="2">Mitochondrion intermembrane space</location>
    </subcellularLocation>
</comment>
<protein>
    <recommendedName>
        <fullName evidence="5">NADH dehydrogenase [ubiquinone] 1 beta subcomplex subunit 7</fullName>
    </recommendedName>
</protein>
<evidence type="ECO:0000256" key="2">
    <source>
        <dbReference type="ARBA" id="ARBA00004569"/>
    </source>
</evidence>
<comment type="similarity">
    <text evidence="4">Belongs to the complex I NDUFB7 subunit family.</text>
</comment>
<dbReference type="GeneID" id="105341238"/>
<sequence>MGQANCAPVRDLWYGPELRPDWKKEPTFDPFVGFPNGRKIRDPKVTLEEMDAHLLPLRRRDYCAYMYIKFLDCKKDNKWPYLPCDLVFQDFQACEHEDFVLRMKEYERERRLMVREARIKSKMARGEM</sequence>
<evidence type="ECO:0000256" key="4">
    <source>
        <dbReference type="ARBA" id="ARBA00008006"/>
    </source>
</evidence>
<keyword evidence="11" id="KW-0472">Membrane</keyword>
<keyword evidence="12" id="KW-1015">Disulfide bond</keyword>
<dbReference type="GO" id="GO:0005758">
    <property type="term" value="C:mitochondrial intermembrane space"/>
    <property type="evidence" value="ECO:0007669"/>
    <property type="project" value="UniProtKB-SubCell"/>
</dbReference>
<dbReference type="InterPro" id="IPR008698">
    <property type="entry name" value="NDUB7"/>
</dbReference>
<dbReference type="RefSeq" id="XP_011445955.1">
    <property type="nucleotide sequence ID" value="XM_011447653.3"/>
</dbReference>
<dbReference type="GO" id="GO:0005743">
    <property type="term" value="C:mitochondrial inner membrane"/>
    <property type="evidence" value="ECO:0007669"/>
    <property type="project" value="UniProtKB-SubCell"/>
</dbReference>
<accession>A0A8W8MWI7</accession>
<evidence type="ECO:0000256" key="5">
    <source>
        <dbReference type="ARBA" id="ARBA00018677"/>
    </source>
</evidence>
<keyword evidence="9" id="KW-0249">Electron transport</keyword>
<keyword evidence="8" id="KW-0999">Mitochondrion inner membrane</keyword>
<evidence type="ECO:0000313" key="13">
    <source>
        <dbReference type="EnsemblMetazoa" id="G3658.2:cds"/>
    </source>
</evidence>
<proteinExistence type="inferred from homology"/>
<evidence type="ECO:0000256" key="7">
    <source>
        <dbReference type="ARBA" id="ARBA00022660"/>
    </source>
</evidence>
<evidence type="ECO:0000256" key="6">
    <source>
        <dbReference type="ARBA" id="ARBA00022448"/>
    </source>
</evidence>
<dbReference type="OMA" id="FVYQCAH"/>
<organism evidence="13 14">
    <name type="scientific">Magallana gigas</name>
    <name type="common">Pacific oyster</name>
    <name type="synonym">Crassostrea gigas</name>
    <dbReference type="NCBI Taxonomy" id="29159"/>
    <lineage>
        <taxon>Eukaryota</taxon>
        <taxon>Metazoa</taxon>
        <taxon>Spiralia</taxon>
        <taxon>Lophotrochozoa</taxon>
        <taxon>Mollusca</taxon>
        <taxon>Bivalvia</taxon>
        <taxon>Autobranchia</taxon>
        <taxon>Pteriomorphia</taxon>
        <taxon>Ostreida</taxon>
        <taxon>Ostreoidea</taxon>
        <taxon>Ostreidae</taxon>
        <taxon>Magallana</taxon>
    </lineage>
</organism>
<dbReference type="KEGG" id="crg:105341238"/>
<dbReference type="PANTHER" id="PTHR20900:SF0">
    <property type="entry name" value="NADH DEHYDROGENASE [UBIQUINONE] 1 BETA SUBCOMPLEX SUBUNIT 7"/>
    <property type="match status" value="1"/>
</dbReference>
<dbReference type="Proteomes" id="UP000005408">
    <property type="component" value="Unassembled WGS sequence"/>
</dbReference>
<dbReference type="OrthoDB" id="268414at2759"/>
<keyword evidence="7" id="KW-0679">Respiratory chain</keyword>
<evidence type="ECO:0000256" key="9">
    <source>
        <dbReference type="ARBA" id="ARBA00022982"/>
    </source>
</evidence>
<evidence type="ECO:0000256" key="10">
    <source>
        <dbReference type="ARBA" id="ARBA00023128"/>
    </source>
</evidence>
<keyword evidence="6" id="KW-0813">Transport</keyword>
<evidence type="ECO:0000256" key="3">
    <source>
        <dbReference type="ARBA" id="ARBA00004637"/>
    </source>
</evidence>
<dbReference type="EnsemblMetazoa" id="G3658.2">
    <property type="protein sequence ID" value="G3658.2:cds"/>
    <property type="gene ID" value="G3658"/>
</dbReference>
<evidence type="ECO:0000256" key="8">
    <source>
        <dbReference type="ARBA" id="ARBA00022792"/>
    </source>
</evidence>
<dbReference type="PANTHER" id="PTHR20900">
    <property type="entry name" value="NADH:UBIQUINONE OXIDOREDUCTASE B18-LIKE SUBUNIT"/>
    <property type="match status" value="1"/>
</dbReference>
<dbReference type="Pfam" id="PF05676">
    <property type="entry name" value="NDUF_B7"/>
    <property type="match status" value="1"/>
</dbReference>
<dbReference type="EnsemblMetazoa" id="G3658.4">
    <property type="protein sequence ID" value="G3658.4:cds"/>
    <property type="gene ID" value="G3658"/>
</dbReference>
<keyword evidence="14" id="KW-1185">Reference proteome</keyword>
<dbReference type="AlphaFoldDB" id="A0A8W8MWI7"/>
<comment type="function">
    <text evidence="1">Accessory subunit of the mitochondrial membrane respiratory chain NADH dehydrogenase (Complex I), that is believed not to be involved in catalysis. Complex I functions in the transfer of electrons from NADH to the respiratory chain. The immediate electron acceptor for the enzyme is believed to be ubiquinone.</text>
</comment>
<name>A0A8W8MWI7_MAGGI</name>
<evidence type="ECO:0000256" key="1">
    <source>
        <dbReference type="ARBA" id="ARBA00003195"/>
    </source>
</evidence>
<reference evidence="13" key="1">
    <citation type="submission" date="2022-08" db="UniProtKB">
        <authorList>
            <consortium name="EnsemblMetazoa"/>
        </authorList>
    </citation>
    <scope>IDENTIFICATION</scope>
    <source>
        <strain evidence="13">05x7-T-G4-1.051#20</strain>
    </source>
</reference>
<evidence type="ECO:0000256" key="11">
    <source>
        <dbReference type="ARBA" id="ARBA00023136"/>
    </source>
</evidence>
<evidence type="ECO:0000256" key="12">
    <source>
        <dbReference type="ARBA" id="ARBA00023157"/>
    </source>
</evidence>
<dbReference type="EnsemblMetazoa" id="G3658.1">
    <property type="protein sequence ID" value="G3658.1:cds"/>
    <property type="gene ID" value="G3658"/>
</dbReference>
<keyword evidence="10" id="KW-0496">Mitochondrion</keyword>